<dbReference type="EMBL" id="CAMXCT020006622">
    <property type="protein sequence ID" value="CAL1170509.1"/>
    <property type="molecule type" value="Genomic_DNA"/>
</dbReference>
<reference evidence="3 4" key="2">
    <citation type="submission" date="2024-05" db="EMBL/GenBank/DDBJ databases">
        <authorList>
            <person name="Chen Y."/>
            <person name="Shah S."/>
            <person name="Dougan E. K."/>
            <person name="Thang M."/>
            <person name="Chan C."/>
        </authorList>
    </citation>
    <scope>NUCLEOTIDE SEQUENCE [LARGE SCALE GENOMIC DNA]</scope>
</reference>
<name>A0A9P1DWK3_9DINO</name>
<dbReference type="EMBL" id="CAMXCT010006622">
    <property type="protein sequence ID" value="CAI4017134.1"/>
    <property type="molecule type" value="Genomic_DNA"/>
</dbReference>
<protein>
    <submittedName>
        <fullName evidence="2">Uncharacterized protein</fullName>
    </submittedName>
</protein>
<accession>A0A9P1DWK3</accession>
<proteinExistence type="predicted"/>
<evidence type="ECO:0000313" key="4">
    <source>
        <dbReference type="Proteomes" id="UP001152797"/>
    </source>
</evidence>
<comment type="caution">
    <text evidence="2">The sequence shown here is derived from an EMBL/GenBank/DDBJ whole genome shotgun (WGS) entry which is preliminary data.</text>
</comment>
<dbReference type="EMBL" id="CAMXCT030006622">
    <property type="protein sequence ID" value="CAL4804446.1"/>
    <property type="molecule type" value="Genomic_DNA"/>
</dbReference>
<reference evidence="2" key="1">
    <citation type="submission" date="2022-10" db="EMBL/GenBank/DDBJ databases">
        <authorList>
            <person name="Chen Y."/>
            <person name="Dougan E. K."/>
            <person name="Chan C."/>
            <person name="Rhodes N."/>
            <person name="Thang M."/>
        </authorList>
    </citation>
    <scope>NUCLEOTIDE SEQUENCE</scope>
</reference>
<evidence type="ECO:0000313" key="2">
    <source>
        <dbReference type="EMBL" id="CAI4017134.1"/>
    </source>
</evidence>
<dbReference type="AlphaFoldDB" id="A0A9P1DWK3"/>
<organism evidence="2">
    <name type="scientific">Cladocopium goreaui</name>
    <dbReference type="NCBI Taxonomy" id="2562237"/>
    <lineage>
        <taxon>Eukaryota</taxon>
        <taxon>Sar</taxon>
        <taxon>Alveolata</taxon>
        <taxon>Dinophyceae</taxon>
        <taxon>Suessiales</taxon>
        <taxon>Symbiodiniaceae</taxon>
        <taxon>Cladocopium</taxon>
    </lineage>
</organism>
<sequence>MPRRKFEQMPFEHDDGLDSPKRKKAKECDPKPRRTMKQKQRSWVLTGLKHLRAPAVIGMLASLVFACGGLDFSATQHFETFAGRAEGRLFEVLIHHSVVLIPKRFARALSKIRSNNKRKIRSQAKKFLKEAANTKNRMDKRPRENAHWVKHADLNPVFAYLVENGK</sequence>
<feature type="compositionally biased region" description="Basic and acidic residues" evidence="1">
    <location>
        <begin position="1"/>
        <end position="32"/>
    </location>
</feature>
<feature type="region of interest" description="Disordered" evidence="1">
    <location>
        <begin position="1"/>
        <end position="36"/>
    </location>
</feature>
<evidence type="ECO:0000256" key="1">
    <source>
        <dbReference type="SAM" id="MobiDB-lite"/>
    </source>
</evidence>
<keyword evidence="4" id="KW-1185">Reference proteome</keyword>
<evidence type="ECO:0000313" key="3">
    <source>
        <dbReference type="EMBL" id="CAL4804446.1"/>
    </source>
</evidence>
<gene>
    <name evidence="2" type="ORF">C1SCF055_LOCUS41806</name>
</gene>
<dbReference type="Proteomes" id="UP001152797">
    <property type="component" value="Unassembled WGS sequence"/>
</dbReference>